<accession>A0A318EJK1</accession>
<comment type="caution">
    <text evidence="11">The sequence shown here is derived from an EMBL/GenBank/DDBJ whole genome shotgun (WGS) entry which is preliminary data.</text>
</comment>
<dbReference type="PROSITE" id="PS50823">
    <property type="entry name" value="KH_TYPE_2"/>
    <property type="match status" value="1"/>
</dbReference>
<evidence type="ECO:0000259" key="10">
    <source>
        <dbReference type="PROSITE" id="PS51713"/>
    </source>
</evidence>
<evidence type="ECO:0000256" key="2">
    <source>
        <dbReference type="ARBA" id="ARBA00020484"/>
    </source>
</evidence>
<dbReference type="RefSeq" id="WP_110263218.1">
    <property type="nucleotide sequence ID" value="NZ_CAKZQT010000031.1"/>
</dbReference>
<dbReference type="NCBIfam" id="NF000908">
    <property type="entry name" value="PRK00089.1"/>
    <property type="match status" value="1"/>
</dbReference>
<dbReference type="GO" id="GO:0003924">
    <property type="term" value="F:GTPase activity"/>
    <property type="evidence" value="ECO:0007669"/>
    <property type="project" value="UniProtKB-UniRule"/>
</dbReference>
<dbReference type="SUPFAM" id="SSF54814">
    <property type="entry name" value="Prokaryotic type KH domain (KH-domain type II)"/>
    <property type="match status" value="1"/>
</dbReference>
<comment type="similarity">
    <text evidence="1 6 7 8">Belongs to the TRAFAC class TrmE-Era-EngA-EngB-Septin-like GTPase superfamily. Era GTPase family.</text>
</comment>
<feature type="domain" description="KH type-2" evidence="9">
    <location>
        <begin position="193"/>
        <end position="277"/>
    </location>
</feature>
<dbReference type="InterPro" id="IPR027417">
    <property type="entry name" value="P-loop_NTPase"/>
</dbReference>
<feature type="binding site" evidence="6">
    <location>
        <begin position="119"/>
        <end position="122"/>
    </location>
    <ligand>
        <name>GTP</name>
        <dbReference type="ChEBI" id="CHEBI:37565"/>
    </ligand>
</feature>
<sequence length="295" mass="33172">MRSGIVTIAGRPNVGKSSLLNALVGRKVSIVSHKPQTTRHRVQGVLHAGDDQIVFVDTPGLHLLQKRALNRVMNEAAAGALHDVDLVLFVIEAGRWTPEDQAVFDRLVSRNVPVALVVNKVDRINDRSALLPELQRLAAMRDYRFIVPVSAFKRDNLVALRDEILKALPEGPPLYPQGQVVAHDDAFTVAEVIREKLIRSLHQELPYALTVEVEHYEREAGLDRISAIVWVEREGQKKIVIGENGETLKKVGTAARRELERSFGRRLFLKLWCKVRENWSDDPKALRRFGLSGDD</sequence>
<evidence type="ECO:0000313" key="12">
    <source>
        <dbReference type="Proteomes" id="UP000248330"/>
    </source>
</evidence>
<dbReference type="InterPro" id="IPR005225">
    <property type="entry name" value="Small_GTP-bd"/>
</dbReference>
<dbReference type="NCBIfam" id="TIGR00436">
    <property type="entry name" value="era"/>
    <property type="match status" value="1"/>
</dbReference>
<dbReference type="Proteomes" id="UP000248330">
    <property type="component" value="Unassembled WGS sequence"/>
</dbReference>
<dbReference type="InterPro" id="IPR030388">
    <property type="entry name" value="G_ERA_dom"/>
</dbReference>
<name>A0A318EJK1_9GAMM</name>
<evidence type="ECO:0000259" key="9">
    <source>
        <dbReference type="PROSITE" id="PS50823"/>
    </source>
</evidence>
<dbReference type="Gene3D" id="3.30.300.20">
    <property type="match status" value="1"/>
</dbReference>
<evidence type="ECO:0000256" key="1">
    <source>
        <dbReference type="ARBA" id="ARBA00007921"/>
    </source>
</evidence>
<evidence type="ECO:0000313" key="11">
    <source>
        <dbReference type="EMBL" id="PXV71062.1"/>
    </source>
</evidence>
<comment type="subcellular location">
    <subcellularLocation>
        <location evidence="6">Cytoplasm</location>
    </subcellularLocation>
    <subcellularLocation>
        <location evidence="6">Cell membrane</location>
        <topology evidence="6">Peripheral membrane protein</topology>
    </subcellularLocation>
</comment>
<dbReference type="EMBL" id="QICN01000001">
    <property type="protein sequence ID" value="PXV71062.1"/>
    <property type="molecule type" value="Genomic_DNA"/>
</dbReference>
<dbReference type="Gene3D" id="3.40.50.300">
    <property type="entry name" value="P-loop containing nucleotide triphosphate hydrolases"/>
    <property type="match status" value="1"/>
</dbReference>
<keyword evidence="6" id="KW-0472">Membrane</keyword>
<dbReference type="InterPro" id="IPR004044">
    <property type="entry name" value="KH_dom_type_2"/>
</dbReference>
<dbReference type="InterPro" id="IPR006073">
    <property type="entry name" value="GTP-bd"/>
</dbReference>
<dbReference type="PANTHER" id="PTHR42698">
    <property type="entry name" value="GTPASE ERA"/>
    <property type="match status" value="1"/>
</dbReference>
<dbReference type="InterPro" id="IPR005662">
    <property type="entry name" value="GTPase_Era-like"/>
</dbReference>
<dbReference type="GO" id="GO:0005525">
    <property type="term" value="F:GTP binding"/>
    <property type="evidence" value="ECO:0007669"/>
    <property type="project" value="UniProtKB-UniRule"/>
</dbReference>
<keyword evidence="6" id="KW-0690">Ribosome biogenesis</keyword>
<dbReference type="CDD" id="cd22534">
    <property type="entry name" value="KH-II_Era"/>
    <property type="match status" value="1"/>
</dbReference>
<dbReference type="PANTHER" id="PTHR42698:SF1">
    <property type="entry name" value="GTPASE ERA, MITOCHONDRIAL"/>
    <property type="match status" value="1"/>
</dbReference>
<comment type="function">
    <text evidence="6">An essential GTPase that binds both GDP and GTP, with rapid nucleotide exchange. Plays a role in 16S rRNA processing and 30S ribosomal subunit biogenesis and possibly also in cell cycle regulation and energy metabolism.</text>
</comment>
<evidence type="ECO:0000256" key="6">
    <source>
        <dbReference type="HAMAP-Rule" id="MF_00367"/>
    </source>
</evidence>
<organism evidence="11 12">
    <name type="scientific">Sinimarinibacterium flocculans</name>
    <dbReference type="NCBI Taxonomy" id="985250"/>
    <lineage>
        <taxon>Bacteria</taxon>
        <taxon>Pseudomonadati</taxon>
        <taxon>Pseudomonadota</taxon>
        <taxon>Gammaproteobacteria</taxon>
        <taxon>Nevskiales</taxon>
        <taxon>Nevskiaceae</taxon>
        <taxon>Sinimarinibacterium</taxon>
    </lineage>
</organism>
<dbReference type="Pfam" id="PF01926">
    <property type="entry name" value="MMR_HSR1"/>
    <property type="match status" value="1"/>
</dbReference>
<feature type="region of interest" description="G2" evidence="7">
    <location>
        <begin position="36"/>
        <end position="40"/>
    </location>
</feature>
<gene>
    <name evidence="6" type="primary">era</name>
    <name evidence="11" type="ORF">C8D93_101100</name>
</gene>
<evidence type="ECO:0000256" key="5">
    <source>
        <dbReference type="ARBA" id="ARBA00023134"/>
    </source>
</evidence>
<evidence type="ECO:0000256" key="3">
    <source>
        <dbReference type="ARBA" id="ARBA00022741"/>
    </source>
</evidence>
<feature type="domain" description="Era-type G" evidence="10">
    <location>
        <begin position="2"/>
        <end position="170"/>
    </location>
</feature>
<comment type="subunit">
    <text evidence="6">Monomer.</text>
</comment>
<dbReference type="InterPro" id="IPR015946">
    <property type="entry name" value="KH_dom-like_a/b"/>
</dbReference>
<dbReference type="CDD" id="cd04163">
    <property type="entry name" value="Era"/>
    <property type="match status" value="1"/>
</dbReference>
<dbReference type="Pfam" id="PF07650">
    <property type="entry name" value="KH_2"/>
    <property type="match status" value="1"/>
</dbReference>
<feature type="binding site" evidence="6">
    <location>
        <begin position="57"/>
        <end position="61"/>
    </location>
    <ligand>
        <name>GTP</name>
        <dbReference type="ChEBI" id="CHEBI:37565"/>
    </ligand>
</feature>
<keyword evidence="5 6" id="KW-0342">GTP-binding</keyword>
<keyword evidence="3 6" id="KW-0547">Nucleotide-binding</keyword>
<dbReference type="GO" id="GO:0005829">
    <property type="term" value="C:cytosol"/>
    <property type="evidence" value="ECO:0007669"/>
    <property type="project" value="TreeGrafter"/>
</dbReference>
<dbReference type="GO" id="GO:0043024">
    <property type="term" value="F:ribosomal small subunit binding"/>
    <property type="evidence" value="ECO:0007669"/>
    <property type="project" value="TreeGrafter"/>
</dbReference>
<reference evidence="11 12" key="1">
    <citation type="submission" date="2018-04" db="EMBL/GenBank/DDBJ databases">
        <title>Genomic Encyclopedia of Type Strains, Phase IV (KMG-IV): sequencing the most valuable type-strain genomes for metagenomic binning, comparative biology and taxonomic classification.</title>
        <authorList>
            <person name="Goeker M."/>
        </authorList>
    </citation>
    <scope>NUCLEOTIDE SEQUENCE [LARGE SCALE GENOMIC DNA]</scope>
    <source>
        <strain evidence="11 12">DSM 104150</strain>
    </source>
</reference>
<proteinExistence type="inferred from homology"/>
<dbReference type="SUPFAM" id="SSF52540">
    <property type="entry name" value="P-loop containing nucleoside triphosphate hydrolases"/>
    <property type="match status" value="1"/>
</dbReference>
<dbReference type="InterPro" id="IPR009019">
    <property type="entry name" value="KH_sf_prok-type"/>
</dbReference>
<keyword evidence="6" id="KW-1003">Cell membrane</keyword>
<feature type="region of interest" description="G3" evidence="7">
    <location>
        <begin position="57"/>
        <end position="60"/>
    </location>
</feature>
<dbReference type="AlphaFoldDB" id="A0A318EJK1"/>
<dbReference type="OrthoDB" id="9805918at2"/>
<evidence type="ECO:0000256" key="4">
    <source>
        <dbReference type="ARBA" id="ARBA00022884"/>
    </source>
</evidence>
<keyword evidence="6" id="KW-0963">Cytoplasm</keyword>
<dbReference type="GO" id="GO:0005886">
    <property type="term" value="C:plasma membrane"/>
    <property type="evidence" value="ECO:0007669"/>
    <property type="project" value="UniProtKB-SubCell"/>
</dbReference>
<protein>
    <recommendedName>
        <fullName evidence="2 6">GTPase Era</fullName>
    </recommendedName>
</protein>
<feature type="binding site" evidence="6">
    <location>
        <begin position="10"/>
        <end position="17"/>
    </location>
    <ligand>
        <name>GTP</name>
        <dbReference type="ChEBI" id="CHEBI:37565"/>
    </ligand>
</feature>
<dbReference type="NCBIfam" id="TIGR00231">
    <property type="entry name" value="small_GTP"/>
    <property type="match status" value="1"/>
</dbReference>
<dbReference type="GO" id="GO:0070181">
    <property type="term" value="F:small ribosomal subunit rRNA binding"/>
    <property type="evidence" value="ECO:0007669"/>
    <property type="project" value="UniProtKB-UniRule"/>
</dbReference>
<dbReference type="HAMAP" id="MF_00367">
    <property type="entry name" value="GTPase_Era"/>
    <property type="match status" value="1"/>
</dbReference>
<keyword evidence="4 6" id="KW-0694">RNA-binding</keyword>
<dbReference type="PROSITE" id="PS51713">
    <property type="entry name" value="G_ERA"/>
    <property type="match status" value="1"/>
</dbReference>
<evidence type="ECO:0000256" key="8">
    <source>
        <dbReference type="RuleBase" id="RU003761"/>
    </source>
</evidence>
<feature type="region of interest" description="G5" evidence="7">
    <location>
        <begin position="149"/>
        <end position="151"/>
    </location>
</feature>
<feature type="region of interest" description="G1" evidence="7">
    <location>
        <begin position="10"/>
        <end position="17"/>
    </location>
</feature>
<keyword evidence="12" id="KW-1185">Reference proteome</keyword>
<keyword evidence="6" id="KW-0699">rRNA-binding</keyword>
<dbReference type="GO" id="GO:0000028">
    <property type="term" value="P:ribosomal small subunit assembly"/>
    <property type="evidence" value="ECO:0007669"/>
    <property type="project" value="TreeGrafter"/>
</dbReference>
<evidence type="ECO:0000256" key="7">
    <source>
        <dbReference type="PROSITE-ProRule" id="PRU01050"/>
    </source>
</evidence>
<feature type="region of interest" description="G4" evidence="7">
    <location>
        <begin position="119"/>
        <end position="122"/>
    </location>
</feature>